<comment type="caution">
    <text evidence="6">The sequence shown here is derived from an EMBL/GenBank/DDBJ whole genome shotgun (WGS) entry which is preliminary data.</text>
</comment>
<proteinExistence type="inferred from homology"/>
<evidence type="ECO:0000313" key="7">
    <source>
        <dbReference type="Proteomes" id="UP000011693"/>
    </source>
</evidence>
<dbReference type="Proteomes" id="UP000011693">
    <property type="component" value="Unassembled WGS sequence"/>
</dbReference>
<comment type="similarity">
    <text evidence="1">Belongs to the ABC transporter superfamily.</text>
</comment>
<protein>
    <submittedName>
        <fullName evidence="6">Copper ABC transporter ATP-binding protein</fullName>
    </submittedName>
</protein>
<evidence type="ECO:0000256" key="4">
    <source>
        <dbReference type="ARBA" id="ARBA00022840"/>
    </source>
</evidence>
<dbReference type="PATRIC" id="fig|1227492.4.peg.2890"/>
<reference evidence="6 7" key="1">
    <citation type="journal article" date="2014" name="PLoS Genet.">
        <title>Phylogenetically driven sequencing of extremely halophilic archaea reveals strategies for static and dynamic osmo-response.</title>
        <authorList>
            <person name="Becker E.A."/>
            <person name="Seitzer P.M."/>
            <person name="Tritt A."/>
            <person name="Larsen D."/>
            <person name="Krusor M."/>
            <person name="Yao A.I."/>
            <person name="Wu D."/>
            <person name="Madern D."/>
            <person name="Eisen J.A."/>
            <person name="Darling A.E."/>
            <person name="Facciotti M.T."/>
        </authorList>
    </citation>
    <scope>NUCLEOTIDE SEQUENCE [LARGE SCALE GENOMIC DNA]</scope>
    <source>
        <strain evidence="6 7">JCM 10990</strain>
    </source>
</reference>
<gene>
    <name evidence="6" type="ORF">C482_14554</name>
</gene>
<dbReference type="InterPro" id="IPR003593">
    <property type="entry name" value="AAA+_ATPase"/>
</dbReference>
<dbReference type="STRING" id="1227492.C482_14554"/>
<dbReference type="PROSITE" id="PS50893">
    <property type="entry name" value="ABC_TRANSPORTER_2"/>
    <property type="match status" value="1"/>
</dbReference>
<evidence type="ECO:0000313" key="6">
    <source>
        <dbReference type="EMBL" id="ELY97000.1"/>
    </source>
</evidence>
<dbReference type="AlphaFoldDB" id="M0AE50"/>
<name>M0AE50_9EURY</name>
<dbReference type="EMBL" id="AOIN01000078">
    <property type="protein sequence ID" value="ELY97000.1"/>
    <property type="molecule type" value="Genomic_DNA"/>
</dbReference>
<sequence length="308" mass="32658">MTKEYGEVTAIDNLNLDIEEGEVFGFLGPNGAGKSTTINILLDFVTPTSGSATVLGSDPQKATRELHRRIGVLPEGYELYDRLSGRKHLAFAAETKGADDDPSELLERVGLDPDEGDRKVGGYSKGMKQRLALAAALVGDPDLLILDEPSAGLDPTGIQRMQELVRAEAERGTAVFFSSHILGQVEAVCDRVGVLNDGELVAVDSIEGLRDAFGSGTTLTIELDTIPDDALPTLPEIEGVAGYEINGTSLAVQCTTPRAKGEAISHVQTAGATALDIHIEEAGLDVLFNKLTATDEQRSDESVEEVVA</sequence>
<evidence type="ECO:0000256" key="1">
    <source>
        <dbReference type="ARBA" id="ARBA00005417"/>
    </source>
</evidence>
<dbReference type="Gene3D" id="3.40.50.300">
    <property type="entry name" value="P-loop containing nucleotide triphosphate hydrolases"/>
    <property type="match status" value="1"/>
</dbReference>
<dbReference type="InterPro" id="IPR003439">
    <property type="entry name" value="ABC_transporter-like_ATP-bd"/>
</dbReference>
<dbReference type="Pfam" id="PF00005">
    <property type="entry name" value="ABC_tran"/>
    <property type="match status" value="1"/>
</dbReference>
<keyword evidence="3" id="KW-0547">Nucleotide-binding</keyword>
<dbReference type="InterPro" id="IPR027417">
    <property type="entry name" value="P-loop_NTPase"/>
</dbReference>
<dbReference type="PROSITE" id="PS00211">
    <property type="entry name" value="ABC_TRANSPORTER_1"/>
    <property type="match status" value="1"/>
</dbReference>
<dbReference type="SMART" id="SM00382">
    <property type="entry name" value="AAA"/>
    <property type="match status" value="1"/>
</dbReference>
<evidence type="ECO:0000256" key="2">
    <source>
        <dbReference type="ARBA" id="ARBA00022448"/>
    </source>
</evidence>
<dbReference type="GO" id="GO:0016887">
    <property type="term" value="F:ATP hydrolysis activity"/>
    <property type="evidence" value="ECO:0007669"/>
    <property type="project" value="InterPro"/>
</dbReference>
<dbReference type="SUPFAM" id="SSF52540">
    <property type="entry name" value="P-loop containing nucleoside triphosphate hydrolases"/>
    <property type="match status" value="1"/>
</dbReference>
<dbReference type="PANTHER" id="PTHR43335:SF4">
    <property type="entry name" value="ABC TRANSPORTER, ATP-BINDING PROTEIN"/>
    <property type="match status" value="1"/>
</dbReference>
<organism evidence="6 7">
    <name type="scientific">Natrialba chahannaoensis JCM 10990</name>
    <dbReference type="NCBI Taxonomy" id="1227492"/>
    <lineage>
        <taxon>Archaea</taxon>
        <taxon>Methanobacteriati</taxon>
        <taxon>Methanobacteriota</taxon>
        <taxon>Stenosarchaea group</taxon>
        <taxon>Halobacteria</taxon>
        <taxon>Halobacteriales</taxon>
        <taxon>Natrialbaceae</taxon>
        <taxon>Natrialba</taxon>
    </lineage>
</organism>
<keyword evidence="4 6" id="KW-0067">ATP-binding</keyword>
<dbReference type="InterPro" id="IPR017871">
    <property type="entry name" value="ABC_transporter-like_CS"/>
</dbReference>
<keyword evidence="7" id="KW-1185">Reference proteome</keyword>
<evidence type="ECO:0000259" key="5">
    <source>
        <dbReference type="PROSITE" id="PS50893"/>
    </source>
</evidence>
<accession>M0AE50</accession>
<keyword evidence="2" id="KW-0813">Transport</keyword>
<feature type="domain" description="ABC transporter" evidence="5">
    <location>
        <begin position="1"/>
        <end position="222"/>
    </location>
</feature>
<dbReference type="GO" id="GO:0005524">
    <property type="term" value="F:ATP binding"/>
    <property type="evidence" value="ECO:0007669"/>
    <property type="project" value="UniProtKB-KW"/>
</dbReference>
<dbReference type="PANTHER" id="PTHR43335">
    <property type="entry name" value="ABC TRANSPORTER, ATP-BINDING PROTEIN"/>
    <property type="match status" value="1"/>
</dbReference>
<evidence type="ECO:0000256" key="3">
    <source>
        <dbReference type="ARBA" id="ARBA00022741"/>
    </source>
</evidence>